<feature type="binding site" evidence="12">
    <location>
        <position position="70"/>
    </location>
    <ligand>
        <name>Ca(2+)</name>
        <dbReference type="ChEBI" id="CHEBI:29108"/>
        <label>1</label>
    </ligand>
</feature>
<feature type="binding site" evidence="12">
    <location>
        <position position="75"/>
    </location>
    <ligand>
        <name>Ca(2+)</name>
        <dbReference type="ChEBI" id="CHEBI:29108"/>
        <label>1</label>
    </ligand>
</feature>
<dbReference type="EMBL" id="BQKI01000085">
    <property type="protein sequence ID" value="GJN33702.1"/>
    <property type="molecule type" value="Genomic_DNA"/>
</dbReference>
<evidence type="ECO:0000256" key="15">
    <source>
        <dbReference type="RuleBase" id="RU004241"/>
    </source>
</evidence>
<keyword evidence="10" id="KW-0376">Hydrogen peroxide</keyword>
<keyword evidence="9" id="KW-0408">Iron</keyword>
<comment type="subcellular location">
    <subcellularLocation>
        <location evidence="3">Secreted</location>
    </subcellularLocation>
</comment>
<dbReference type="PRINTS" id="PR00461">
    <property type="entry name" value="PLPEROXIDASE"/>
</dbReference>
<reference evidence="18" key="1">
    <citation type="journal article" date="2018" name="DNA Res.">
        <title>Multiple hybrid de novo genome assembly of finger millet, an orphan allotetraploid crop.</title>
        <authorList>
            <person name="Hatakeyama M."/>
            <person name="Aluri S."/>
            <person name="Balachadran M.T."/>
            <person name="Sivarajan S.R."/>
            <person name="Patrignani A."/>
            <person name="Gruter S."/>
            <person name="Poveda L."/>
            <person name="Shimizu-Inatsugi R."/>
            <person name="Baeten J."/>
            <person name="Francoijs K.J."/>
            <person name="Nataraja K.N."/>
            <person name="Reddy Y.A.N."/>
            <person name="Phadnis S."/>
            <person name="Ravikumar R.L."/>
            <person name="Schlapbach R."/>
            <person name="Sreeman S.M."/>
            <person name="Shimizu K.K."/>
        </authorList>
    </citation>
    <scope>NUCLEOTIDE SEQUENCE</scope>
</reference>
<accession>A0AAV5FG04</accession>
<reference evidence="18" key="2">
    <citation type="submission" date="2021-12" db="EMBL/GenBank/DDBJ databases">
        <title>Resequencing data analysis of finger millet.</title>
        <authorList>
            <person name="Hatakeyama M."/>
            <person name="Aluri S."/>
            <person name="Balachadran M.T."/>
            <person name="Sivarajan S.R."/>
            <person name="Poveda L."/>
            <person name="Shimizu-Inatsugi R."/>
            <person name="Schlapbach R."/>
            <person name="Sreeman S.M."/>
            <person name="Shimizu K.K."/>
        </authorList>
    </citation>
    <scope>NUCLEOTIDE SEQUENCE</scope>
</reference>
<evidence type="ECO:0000256" key="1">
    <source>
        <dbReference type="ARBA" id="ARBA00000189"/>
    </source>
</evidence>
<feature type="disulfide bond" evidence="14">
    <location>
        <begin position="38"/>
        <end position="118"/>
    </location>
</feature>
<feature type="domain" description="Plant heme peroxidase family profile" evidence="17">
    <location>
        <begin position="28"/>
        <end position="148"/>
    </location>
</feature>
<comment type="cofactor">
    <cofactor evidence="12">
        <name>Ca(2+)</name>
        <dbReference type="ChEBI" id="CHEBI:29108"/>
    </cofactor>
    <text evidence="12">Binds 2 calcium ions per subunit.</text>
</comment>
<sequence length="224" mass="24667">MALRLRAIPLAVLLLAILLCGVEASVKELQVGYYAETCPEAEEIVRANMARAQAREARSVASVMRLQFHDCFVNGCDGSVLMDPRPGMPGEKGSLSNTHSLRSFDVVDEIKAALEDRCPGVVSCADIIVMAARDAVVLDLKDLVALRGFLNSDQTLFSDDVRTRRVVKVFSRNQDAFFKAFMKGMVKMGELQNPKMGEIRRNCRVANVVPVAPKEVAADRVLHF</sequence>
<feature type="binding site" evidence="12">
    <location>
        <position position="91"/>
    </location>
    <ligand>
        <name>Ca(2+)</name>
        <dbReference type="ChEBI" id="CHEBI:29108"/>
        <label>1</label>
    </ligand>
</feature>
<gene>
    <name evidence="18" type="primary">gb22323</name>
    <name evidence="18" type="ORF">PR202_gb22323</name>
</gene>
<protein>
    <recommendedName>
        <fullName evidence="17">Plant heme peroxidase family profile domain-containing protein</fullName>
    </recommendedName>
</protein>
<keyword evidence="8" id="KW-0560">Oxidoreductase</keyword>
<dbReference type="AlphaFoldDB" id="A0AAV5FG04"/>
<dbReference type="InterPro" id="IPR002016">
    <property type="entry name" value="Haem_peroxidase"/>
</dbReference>
<keyword evidence="4" id="KW-0575">Peroxidase</keyword>
<evidence type="ECO:0000256" key="4">
    <source>
        <dbReference type="ARBA" id="ARBA00022559"/>
    </source>
</evidence>
<dbReference type="PANTHER" id="PTHR31388:SF2">
    <property type="entry name" value="PEROXIDASE 17"/>
    <property type="match status" value="1"/>
</dbReference>
<feature type="signal peptide" evidence="16">
    <location>
        <begin position="1"/>
        <end position="24"/>
    </location>
</feature>
<feature type="site" description="Transition state stabilizer" evidence="13">
    <location>
        <position position="65"/>
    </location>
</feature>
<comment type="caution">
    <text evidence="18">The sequence shown here is derived from an EMBL/GenBank/DDBJ whole genome shotgun (WGS) entry which is preliminary data.</text>
</comment>
<evidence type="ECO:0000256" key="9">
    <source>
        <dbReference type="ARBA" id="ARBA00023004"/>
    </source>
</evidence>
<feature type="chain" id="PRO_5043562730" description="Plant heme peroxidase family profile domain-containing protein" evidence="16">
    <location>
        <begin position="25"/>
        <end position="224"/>
    </location>
</feature>
<keyword evidence="5" id="KW-0349">Heme</keyword>
<dbReference type="Gene3D" id="1.10.520.10">
    <property type="match status" value="2"/>
</dbReference>
<feature type="domain" description="Plant heme peroxidase family profile" evidence="17">
    <location>
        <begin position="149"/>
        <end position="207"/>
    </location>
</feature>
<dbReference type="InterPro" id="IPR010255">
    <property type="entry name" value="Haem_peroxidase_sf"/>
</dbReference>
<comment type="similarity">
    <text evidence="15">Belongs to the peroxidase family.</text>
</comment>
<evidence type="ECO:0000313" key="19">
    <source>
        <dbReference type="Proteomes" id="UP001054889"/>
    </source>
</evidence>
<evidence type="ECO:0000256" key="6">
    <source>
        <dbReference type="ARBA" id="ARBA00022723"/>
    </source>
</evidence>
<evidence type="ECO:0000256" key="5">
    <source>
        <dbReference type="ARBA" id="ARBA00022617"/>
    </source>
</evidence>
<comment type="catalytic activity">
    <reaction evidence="1">
        <text>2 a phenolic donor + H2O2 = 2 a phenolic radical donor + 2 H2O</text>
        <dbReference type="Rhea" id="RHEA:56136"/>
        <dbReference type="ChEBI" id="CHEBI:15377"/>
        <dbReference type="ChEBI" id="CHEBI:16240"/>
        <dbReference type="ChEBI" id="CHEBI:139520"/>
        <dbReference type="ChEBI" id="CHEBI:139521"/>
        <dbReference type="EC" id="1.11.1.7"/>
    </reaction>
</comment>
<dbReference type="Pfam" id="PF00141">
    <property type="entry name" value="peroxidase"/>
    <property type="match status" value="1"/>
</dbReference>
<dbReference type="Proteomes" id="UP001054889">
    <property type="component" value="Unassembled WGS sequence"/>
</dbReference>
<evidence type="ECO:0000256" key="10">
    <source>
        <dbReference type="ARBA" id="ARBA00023324"/>
    </source>
</evidence>
<dbReference type="GO" id="GO:0006979">
    <property type="term" value="P:response to oxidative stress"/>
    <property type="evidence" value="ECO:0007669"/>
    <property type="project" value="InterPro"/>
</dbReference>
<dbReference type="GO" id="GO:0140825">
    <property type="term" value="F:lactoperoxidase activity"/>
    <property type="evidence" value="ECO:0007669"/>
    <property type="project" value="UniProtKB-EC"/>
</dbReference>
<proteinExistence type="inferred from homology"/>
<evidence type="ECO:0000256" key="2">
    <source>
        <dbReference type="ARBA" id="ARBA00001970"/>
    </source>
</evidence>
<evidence type="ECO:0000256" key="14">
    <source>
        <dbReference type="PIRSR" id="PIRSR600823-5"/>
    </source>
</evidence>
<comment type="cofactor">
    <cofactor evidence="2">
        <name>heme b</name>
        <dbReference type="ChEBI" id="CHEBI:60344"/>
    </cofactor>
</comment>
<feature type="binding site" evidence="12">
    <location>
        <position position="79"/>
    </location>
    <ligand>
        <name>Ca(2+)</name>
        <dbReference type="ChEBI" id="CHEBI:29108"/>
        <label>1</label>
    </ligand>
</feature>
<evidence type="ECO:0000256" key="11">
    <source>
        <dbReference type="PIRSR" id="PIRSR600823-1"/>
    </source>
</evidence>
<dbReference type="GO" id="GO:0046872">
    <property type="term" value="F:metal ion binding"/>
    <property type="evidence" value="ECO:0007669"/>
    <property type="project" value="UniProtKB-KW"/>
</dbReference>
<feature type="disulfide bond" evidence="14">
    <location>
        <begin position="71"/>
        <end position="76"/>
    </location>
</feature>
<dbReference type="GO" id="GO:0042744">
    <property type="term" value="P:hydrogen peroxide catabolic process"/>
    <property type="evidence" value="ECO:0007669"/>
    <property type="project" value="UniProtKB-KW"/>
</dbReference>
<organism evidence="18 19">
    <name type="scientific">Eleusine coracana subsp. coracana</name>
    <dbReference type="NCBI Taxonomy" id="191504"/>
    <lineage>
        <taxon>Eukaryota</taxon>
        <taxon>Viridiplantae</taxon>
        <taxon>Streptophyta</taxon>
        <taxon>Embryophyta</taxon>
        <taxon>Tracheophyta</taxon>
        <taxon>Spermatophyta</taxon>
        <taxon>Magnoliopsida</taxon>
        <taxon>Liliopsida</taxon>
        <taxon>Poales</taxon>
        <taxon>Poaceae</taxon>
        <taxon>PACMAD clade</taxon>
        <taxon>Chloridoideae</taxon>
        <taxon>Cynodonteae</taxon>
        <taxon>Eleusininae</taxon>
        <taxon>Eleusine</taxon>
    </lineage>
</organism>
<dbReference type="SUPFAM" id="SSF48113">
    <property type="entry name" value="Heme-dependent peroxidases"/>
    <property type="match status" value="1"/>
</dbReference>
<evidence type="ECO:0000256" key="16">
    <source>
        <dbReference type="SAM" id="SignalP"/>
    </source>
</evidence>
<keyword evidence="6 12" id="KW-0479">Metal-binding</keyword>
<evidence type="ECO:0000256" key="7">
    <source>
        <dbReference type="ARBA" id="ARBA00022837"/>
    </source>
</evidence>
<dbReference type="Gene3D" id="1.10.420.10">
    <property type="entry name" value="Peroxidase, domain 2"/>
    <property type="match status" value="1"/>
</dbReference>
<dbReference type="InterPro" id="IPR019794">
    <property type="entry name" value="Peroxidases_AS"/>
</dbReference>
<evidence type="ECO:0000256" key="13">
    <source>
        <dbReference type="PIRSR" id="PIRSR600823-4"/>
    </source>
</evidence>
<feature type="binding site" evidence="12">
    <location>
        <position position="77"/>
    </location>
    <ligand>
        <name>Ca(2+)</name>
        <dbReference type="ChEBI" id="CHEBI:29108"/>
        <label>1</label>
    </ligand>
</feature>
<evidence type="ECO:0000313" key="18">
    <source>
        <dbReference type="EMBL" id="GJN33702.1"/>
    </source>
</evidence>
<keyword evidence="19" id="KW-1185">Reference proteome</keyword>
<evidence type="ECO:0000256" key="12">
    <source>
        <dbReference type="PIRSR" id="PIRSR600823-3"/>
    </source>
</evidence>
<dbReference type="PANTHER" id="PTHR31388">
    <property type="entry name" value="PEROXIDASE 72-RELATED"/>
    <property type="match status" value="1"/>
</dbReference>
<keyword evidence="14" id="KW-1015">Disulfide bond</keyword>
<evidence type="ECO:0000259" key="17">
    <source>
        <dbReference type="PROSITE" id="PS50873"/>
    </source>
</evidence>
<dbReference type="GO" id="GO:0005576">
    <property type="term" value="C:extracellular region"/>
    <property type="evidence" value="ECO:0007669"/>
    <property type="project" value="UniProtKB-SubCell"/>
</dbReference>
<dbReference type="PROSITE" id="PS00436">
    <property type="entry name" value="PEROXIDASE_2"/>
    <property type="match status" value="1"/>
</dbReference>
<name>A0AAV5FG04_ELECO</name>
<evidence type="ECO:0000256" key="3">
    <source>
        <dbReference type="ARBA" id="ARBA00004613"/>
    </source>
</evidence>
<dbReference type="InterPro" id="IPR000823">
    <property type="entry name" value="Peroxidase_pln"/>
</dbReference>
<evidence type="ECO:0000256" key="8">
    <source>
        <dbReference type="ARBA" id="ARBA00023002"/>
    </source>
</evidence>
<keyword evidence="7 12" id="KW-0106">Calcium</keyword>
<keyword evidence="16" id="KW-0732">Signal</keyword>
<feature type="active site" description="Proton acceptor" evidence="11">
    <location>
        <position position="69"/>
    </location>
</feature>
<feature type="binding site" evidence="12">
    <location>
        <position position="73"/>
    </location>
    <ligand>
        <name>Ca(2+)</name>
        <dbReference type="ChEBI" id="CHEBI:29108"/>
        <label>1</label>
    </ligand>
</feature>
<dbReference type="PROSITE" id="PS50873">
    <property type="entry name" value="PEROXIDASE_4"/>
    <property type="match status" value="2"/>
</dbReference>
<dbReference type="GO" id="GO:0020037">
    <property type="term" value="F:heme binding"/>
    <property type="evidence" value="ECO:0007669"/>
    <property type="project" value="InterPro"/>
</dbReference>
<dbReference type="PRINTS" id="PR00458">
    <property type="entry name" value="PEROXIDASE"/>
</dbReference>